<dbReference type="PANTHER" id="PTHR43553:SF27">
    <property type="entry name" value="ENERGY-COUPLING FACTOR TRANSPORTER ATP-BINDING PROTEIN ECFA2"/>
    <property type="match status" value="1"/>
</dbReference>
<dbReference type="RefSeq" id="WP_110270179.1">
    <property type="nucleotide sequence ID" value="NZ_CP029289.2"/>
</dbReference>
<keyword evidence="7" id="KW-0472">Membrane</keyword>
<organism evidence="10 11">
    <name type="scientific">Acidianus brierleyi</name>
    <dbReference type="NCBI Taxonomy" id="41673"/>
    <lineage>
        <taxon>Archaea</taxon>
        <taxon>Thermoproteota</taxon>
        <taxon>Thermoprotei</taxon>
        <taxon>Sulfolobales</taxon>
        <taxon>Sulfolobaceae</taxon>
        <taxon>Acidianus</taxon>
    </lineage>
</organism>
<keyword evidence="6" id="KW-1278">Translocase</keyword>
<dbReference type="PANTHER" id="PTHR43553">
    <property type="entry name" value="HEAVY METAL TRANSPORTER"/>
    <property type="match status" value="1"/>
</dbReference>
<keyword evidence="3" id="KW-1003">Cell membrane</keyword>
<evidence type="ECO:0000313" key="10">
    <source>
        <dbReference type="EMBL" id="AWR94298.1"/>
    </source>
</evidence>
<sequence>MLVIFPSFISGKIELEKNERIALLGKNGSGKTTIIRSILCDGNSKIIIDDNDFCMSKDYSKLSAVLQEPYTQILAETFSEEIAIIRRYHRVNLEIAKKLMNSYFDKKFMQLSDGYKKRYVISSILVSNPEYILLDEPFANLDKNSLEIVKEILPLGSLIAEHRTKEVRDFVDRIYLISNNNIKEVDKEKLFDENFLRENGLRGFKLEKEDNEKLGNIILDTIIDNVNIKLREKEVLCIVGRNGIGKTTLLKKLIGKAYVIFQNPDLQFFYTTVKDEVKSDYALKLFRLKDKADKSPYALSYGEKMRVLIASAFSSKSKIIALDEPSAGMDGYSLLSFYDMIKTLKEEDRGIIIATHDDDLIGICDNIINLENLKDRSLR</sequence>
<evidence type="ECO:0000256" key="8">
    <source>
        <dbReference type="ARBA" id="ARBA00025157"/>
    </source>
</evidence>
<dbReference type="PROSITE" id="PS00211">
    <property type="entry name" value="ABC_TRANSPORTER_1"/>
    <property type="match status" value="1"/>
</dbReference>
<evidence type="ECO:0000256" key="2">
    <source>
        <dbReference type="ARBA" id="ARBA00022448"/>
    </source>
</evidence>
<evidence type="ECO:0000256" key="4">
    <source>
        <dbReference type="ARBA" id="ARBA00022741"/>
    </source>
</evidence>
<keyword evidence="4" id="KW-0547">Nucleotide-binding</keyword>
<evidence type="ECO:0000313" key="11">
    <source>
        <dbReference type="Proteomes" id="UP000248044"/>
    </source>
</evidence>
<dbReference type="InterPro" id="IPR003593">
    <property type="entry name" value="AAA+_ATPase"/>
</dbReference>
<dbReference type="SUPFAM" id="SSF52540">
    <property type="entry name" value="P-loop containing nucleoside triphosphate hydrolases"/>
    <property type="match status" value="2"/>
</dbReference>
<protein>
    <submittedName>
        <fullName evidence="10">ABC transporter ATP-binding protein</fullName>
    </submittedName>
</protein>
<dbReference type="GO" id="GO:0005524">
    <property type="term" value="F:ATP binding"/>
    <property type="evidence" value="ECO:0007669"/>
    <property type="project" value="UniProtKB-KW"/>
</dbReference>
<dbReference type="InterPro" id="IPR015856">
    <property type="entry name" value="ABC_transpr_CbiO/EcfA_su"/>
</dbReference>
<comment type="subcellular location">
    <subcellularLocation>
        <location evidence="1">Cell membrane</location>
        <topology evidence="1">Peripheral membrane protein</topology>
    </subcellularLocation>
</comment>
<keyword evidence="5 10" id="KW-0067">ATP-binding</keyword>
<evidence type="ECO:0000256" key="3">
    <source>
        <dbReference type="ARBA" id="ARBA00022475"/>
    </source>
</evidence>
<dbReference type="InterPro" id="IPR003439">
    <property type="entry name" value="ABC_transporter-like_ATP-bd"/>
</dbReference>
<evidence type="ECO:0000259" key="9">
    <source>
        <dbReference type="PROSITE" id="PS50893"/>
    </source>
</evidence>
<keyword evidence="2" id="KW-0813">Transport</keyword>
<proteinExistence type="predicted"/>
<dbReference type="SMART" id="SM00382">
    <property type="entry name" value="AAA"/>
    <property type="match status" value="2"/>
</dbReference>
<evidence type="ECO:0000256" key="5">
    <source>
        <dbReference type="ARBA" id="ARBA00022840"/>
    </source>
</evidence>
<evidence type="ECO:0000256" key="7">
    <source>
        <dbReference type="ARBA" id="ARBA00023136"/>
    </source>
</evidence>
<dbReference type="PROSITE" id="PS50893">
    <property type="entry name" value="ABC_TRANSPORTER_2"/>
    <property type="match status" value="1"/>
</dbReference>
<gene>
    <name evidence="10" type="ORF">DFR85_06505</name>
</gene>
<comment type="function">
    <text evidence="8">Probably part of an ABC transporter complex. Responsible for energy coupling to the transport system.</text>
</comment>
<keyword evidence="11" id="KW-1185">Reference proteome</keyword>
<feature type="domain" description="ABC transporter" evidence="9">
    <location>
        <begin position="1"/>
        <end position="204"/>
    </location>
</feature>
<dbReference type="InterPro" id="IPR050095">
    <property type="entry name" value="ECF_ABC_transporter_ATP-bd"/>
</dbReference>
<dbReference type="Proteomes" id="UP000248044">
    <property type="component" value="Chromosome"/>
</dbReference>
<dbReference type="CDD" id="cd03225">
    <property type="entry name" value="ABC_cobalt_CbiO_domain1"/>
    <property type="match status" value="1"/>
</dbReference>
<dbReference type="OrthoDB" id="35850at2157"/>
<dbReference type="GO" id="GO:0016887">
    <property type="term" value="F:ATP hydrolysis activity"/>
    <property type="evidence" value="ECO:0007669"/>
    <property type="project" value="InterPro"/>
</dbReference>
<reference evidence="10 11" key="1">
    <citation type="submission" date="2018-05" db="EMBL/GenBank/DDBJ databases">
        <title>Complete Genome Sequences of Extremely Thermoacidophilic, Metal-Mobilizing Type-Strain Members of the Archaeal Family Sulfolobaceae: Acidianus brierleyi DSM-1651T, Acidianus sulfidivorans DSM-18786T, Metallosphaera hakonensis DSM-7519T, and Metallosphaera prunae DSM-10039T.</title>
        <authorList>
            <person name="Counts J.A."/>
            <person name="Kelly R.M."/>
        </authorList>
    </citation>
    <scope>NUCLEOTIDE SEQUENCE [LARGE SCALE GENOMIC DNA]</scope>
    <source>
        <strain evidence="10 11">DSM 1651</strain>
    </source>
</reference>
<dbReference type="Pfam" id="PF00005">
    <property type="entry name" value="ABC_tran"/>
    <property type="match status" value="3"/>
</dbReference>
<dbReference type="Gene3D" id="3.40.50.300">
    <property type="entry name" value="P-loop containing nucleotide triphosphate hydrolases"/>
    <property type="match status" value="3"/>
</dbReference>
<evidence type="ECO:0000256" key="1">
    <source>
        <dbReference type="ARBA" id="ARBA00004202"/>
    </source>
</evidence>
<name>A0A2U9IE19_9CREN</name>
<accession>A0A2U9IE19</accession>
<dbReference type="GO" id="GO:0042626">
    <property type="term" value="F:ATPase-coupled transmembrane transporter activity"/>
    <property type="evidence" value="ECO:0007669"/>
    <property type="project" value="TreeGrafter"/>
</dbReference>
<dbReference type="AlphaFoldDB" id="A0A2U9IE19"/>
<dbReference type="GO" id="GO:0043190">
    <property type="term" value="C:ATP-binding cassette (ABC) transporter complex"/>
    <property type="evidence" value="ECO:0007669"/>
    <property type="project" value="TreeGrafter"/>
</dbReference>
<dbReference type="GeneID" id="36831791"/>
<dbReference type="KEGG" id="abri:DFR85_06505"/>
<dbReference type="InterPro" id="IPR017871">
    <property type="entry name" value="ABC_transporter-like_CS"/>
</dbReference>
<dbReference type="EMBL" id="CP029289">
    <property type="protein sequence ID" value="AWR94298.1"/>
    <property type="molecule type" value="Genomic_DNA"/>
</dbReference>
<evidence type="ECO:0000256" key="6">
    <source>
        <dbReference type="ARBA" id="ARBA00022967"/>
    </source>
</evidence>
<dbReference type="InterPro" id="IPR027417">
    <property type="entry name" value="P-loop_NTPase"/>
</dbReference>